<keyword evidence="3" id="KW-0813">Transport</keyword>
<dbReference type="Gene3D" id="2.40.30.170">
    <property type="match status" value="1"/>
</dbReference>
<evidence type="ECO:0000256" key="5">
    <source>
        <dbReference type="SAM" id="MobiDB-lite"/>
    </source>
</evidence>
<evidence type="ECO:0000256" key="2">
    <source>
        <dbReference type="ARBA" id="ARBA00009477"/>
    </source>
</evidence>
<comment type="similarity">
    <text evidence="2">Belongs to the membrane fusion protein (MFP) (TC 8.A.1) family.</text>
</comment>
<dbReference type="PRINTS" id="PR01490">
    <property type="entry name" value="RTXTOXIND"/>
</dbReference>
<accession>A0A4Z0BLD7</accession>
<evidence type="ECO:0000256" key="3">
    <source>
        <dbReference type="ARBA" id="ARBA00022448"/>
    </source>
</evidence>
<dbReference type="NCBIfam" id="TIGR01730">
    <property type="entry name" value="RND_mfp"/>
    <property type="match status" value="1"/>
</dbReference>
<feature type="domain" description="Multidrug resistance protein MdtA-like barrel-sandwich hybrid" evidence="6">
    <location>
        <begin position="59"/>
        <end position="240"/>
    </location>
</feature>
<dbReference type="Gene3D" id="2.40.50.100">
    <property type="match status" value="2"/>
</dbReference>
<dbReference type="InterPro" id="IPR058627">
    <property type="entry name" value="MdtA-like_C"/>
</dbReference>
<evidence type="ECO:0000256" key="1">
    <source>
        <dbReference type="ARBA" id="ARBA00004196"/>
    </source>
</evidence>
<dbReference type="Gene3D" id="2.40.420.20">
    <property type="match status" value="1"/>
</dbReference>
<dbReference type="InterPro" id="IPR058625">
    <property type="entry name" value="MdtA-like_BSH"/>
</dbReference>
<dbReference type="Pfam" id="PF25954">
    <property type="entry name" value="Beta-barrel_RND_2"/>
    <property type="match status" value="1"/>
</dbReference>
<feature type="region of interest" description="Disordered" evidence="5">
    <location>
        <begin position="380"/>
        <end position="424"/>
    </location>
</feature>
<feature type="domain" description="Multidrug resistance protein MdtA-like C-terminal permuted SH3" evidence="8">
    <location>
        <begin position="331"/>
        <end position="382"/>
    </location>
</feature>
<dbReference type="RefSeq" id="WP_135285094.1">
    <property type="nucleotide sequence ID" value="NZ_SMLL01000004.1"/>
</dbReference>
<dbReference type="Proteomes" id="UP000297564">
    <property type="component" value="Unassembled WGS sequence"/>
</dbReference>
<evidence type="ECO:0000313" key="10">
    <source>
        <dbReference type="Proteomes" id="UP000297564"/>
    </source>
</evidence>
<dbReference type="InterPro" id="IPR058792">
    <property type="entry name" value="Beta-barrel_RND_2"/>
</dbReference>
<keyword evidence="10" id="KW-1185">Reference proteome</keyword>
<dbReference type="GO" id="GO:0015562">
    <property type="term" value="F:efflux transmembrane transporter activity"/>
    <property type="evidence" value="ECO:0007669"/>
    <property type="project" value="TreeGrafter"/>
</dbReference>
<reference evidence="9 10" key="1">
    <citation type="submission" date="2019-03" db="EMBL/GenBank/DDBJ databases">
        <title>Ramlibacter rhizophilus CCTCC AB2015357, whole genome shotgun sequence.</title>
        <authorList>
            <person name="Zhang X."/>
            <person name="Feng G."/>
            <person name="Zhu H."/>
        </authorList>
    </citation>
    <scope>NUCLEOTIDE SEQUENCE [LARGE SCALE GENOMIC DNA]</scope>
    <source>
        <strain evidence="9 10">CCTCC AB2015357</strain>
    </source>
</reference>
<comment type="caution">
    <text evidence="9">The sequence shown here is derived from an EMBL/GenBank/DDBJ whole genome shotgun (WGS) entry which is preliminary data.</text>
</comment>
<proteinExistence type="inferred from homology"/>
<dbReference type="EMBL" id="SMLL01000004">
    <property type="protein sequence ID" value="TFY99551.1"/>
    <property type="molecule type" value="Genomic_DNA"/>
</dbReference>
<organism evidence="9 10">
    <name type="scientific">Ramlibacter rhizophilus</name>
    <dbReference type="NCBI Taxonomy" id="1781167"/>
    <lineage>
        <taxon>Bacteria</taxon>
        <taxon>Pseudomonadati</taxon>
        <taxon>Pseudomonadota</taxon>
        <taxon>Betaproteobacteria</taxon>
        <taxon>Burkholderiales</taxon>
        <taxon>Comamonadaceae</taxon>
        <taxon>Ramlibacter</taxon>
    </lineage>
</organism>
<keyword evidence="4" id="KW-0175">Coiled coil</keyword>
<dbReference type="OrthoDB" id="9806939at2"/>
<evidence type="ECO:0000313" key="9">
    <source>
        <dbReference type="EMBL" id="TFY99551.1"/>
    </source>
</evidence>
<dbReference type="Pfam" id="PF25967">
    <property type="entry name" value="RND-MFP_C"/>
    <property type="match status" value="1"/>
</dbReference>
<gene>
    <name evidence="9" type="ORF">EZ242_10365</name>
</gene>
<dbReference type="Gene3D" id="1.10.287.470">
    <property type="entry name" value="Helix hairpin bin"/>
    <property type="match status" value="2"/>
</dbReference>
<evidence type="ECO:0000259" key="6">
    <source>
        <dbReference type="Pfam" id="PF25917"/>
    </source>
</evidence>
<dbReference type="Pfam" id="PF25917">
    <property type="entry name" value="BSH_RND"/>
    <property type="match status" value="1"/>
</dbReference>
<protein>
    <submittedName>
        <fullName evidence="9">Efflux RND transporter periplasmic adaptor subunit</fullName>
    </submittedName>
</protein>
<dbReference type="SUPFAM" id="SSF111369">
    <property type="entry name" value="HlyD-like secretion proteins"/>
    <property type="match status" value="3"/>
</dbReference>
<dbReference type="AlphaFoldDB" id="A0A4Z0BLD7"/>
<dbReference type="GO" id="GO:1990281">
    <property type="term" value="C:efflux pump complex"/>
    <property type="evidence" value="ECO:0007669"/>
    <property type="project" value="TreeGrafter"/>
</dbReference>
<dbReference type="PROSITE" id="PS51318">
    <property type="entry name" value="TAT"/>
    <property type="match status" value="1"/>
</dbReference>
<dbReference type="PANTHER" id="PTHR30469">
    <property type="entry name" value="MULTIDRUG RESISTANCE PROTEIN MDTA"/>
    <property type="match status" value="1"/>
</dbReference>
<evidence type="ECO:0000259" key="7">
    <source>
        <dbReference type="Pfam" id="PF25954"/>
    </source>
</evidence>
<evidence type="ECO:0000256" key="4">
    <source>
        <dbReference type="SAM" id="Coils"/>
    </source>
</evidence>
<feature type="coiled-coil region" evidence="4">
    <location>
        <begin position="88"/>
        <end position="210"/>
    </location>
</feature>
<dbReference type="PANTHER" id="PTHR30469:SF15">
    <property type="entry name" value="HLYD FAMILY OF SECRETION PROTEINS"/>
    <property type="match status" value="1"/>
</dbReference>
<sequence>MAASRRAILWTVAALLLALAAGAAAWRAWRPPEVPVVRIEAAPLVRTLRFSARVATDSRVEVGATVTGRVVRVRVREGDTVDAGDVLVELEDQELRAALQQAQAAERQAQARLAGLRSTGRQAAGAAVAQAEAQWRNARAELARNEQLVAQGFVSAARLDDARRALEVAAAQREAALAQARATADRGTDVEQASAQLAAARAATEAAQARLAQSRVQAPAEARVLARLVEPGQIVQPGRALLRLALRSPRELVAAVDERFLEQLEPGQPAIVAADAFPDRPFEARVARIAPAIDPQRGAVEVRLSLPESAPGFLREDMTVSVQVETGRREQALAIPLAALRGEASVLLVDDGRVAERAVRLGLRTLDAVEVQAGLASGDQVLMGADPPGPGARVQPRPTPWTPGHVPDGGQASAGNPVSEAFGR</sequence>
<evidence type="ECO:0000259" key="8">
    <source>
        <dbReference type="Pfam" id="PF25967"/>
    </source>
</evidence>
<feature type="domain" description="CusB-like beta-barrel" evidence="7">
    <location>
        <begin position="252"/>
        <end position="326"/>
    </location>
</feature>
<dbReference type="InterPro" id="IPR006143">
    <property type="entry name" value="RND_pump_MFP"/>
</dbReference>
<comment type="subcellular location">
    <subcellularLocation>
        <location evidence="1">Cell envelope</location>
    </subcellularLocation>
</comment>
<name>A0A4Z0BLD7_9BURK</name>
<dbReference type="InterPro" id="IPR006311">
    <property type="entry name" value="TAT_signal"/>
</dbReference>